<dbReference type="KEGG" id="hhb:Hhub_1787"/>
<dbReference type="OrthoDB" id="250597at2157"/>
<feature type="domain" description="DUF7964" evidence="1">
    <location>
        <begin position="5"/>
        <end position="98"/>
    </location>
</feature>
<sequence length="102" mass="11452">MSDTLESLPDRPLRQQEVTALNHADAFSLVVPVDREDAVEADTREPVVITERVILGTDDWVTGLVYDDGWLEVESVAIDDPDEERFDAMRDCEAAVADYDLE</sequence>
<reference evidence="3" key="1">
    <citation type="journal article" date="2016" name="Environ. Microbiol.">
        <title>The complete genome of a viable archaeum isolated from 123-million-year-old rock salt.</title>
        <authorList>
            <person name="Jaakkola S.T."/>
            <person name="Pfeiffer F."/>
            <person name="Ravantti J.J."/>
            <person name="Guo Q."/>
            <person name="Liu Y."/>
            <person name="Chen X."/>
            <person name="Ma H."/>
            <person name="Yang C."/>
            <person name="Oksanen H.M."/>
            <person name="Bamford D.H."/>
        </authorList>
    </citation>
    <scope>NUCLEOTIDE SEQUENCE</scope>
    <source>
        <strain evidence="3">JI20-1</strain>
    </source>
</reference>
<evidence type="ECO:0000259" key="1">
    <source>
        <dbReference type="Pfam" id="PF25912"/>
    </source>
</evidence>
<dbReference type="InterPro" id="IPR058270">
    <property type="entry name" value="DUF7964"/>
</dbReference>
<keyword evidence="3" id="KW-1185">Reference proteome</keyword>
<gene>
    <name evidence="2" type="ORF">HHUB_1787</name>
</gene>
<evidence type="ECO:0000313" key="2">
    <source>
        <dbReference type="EMBL" id="CQH51913.1"/>
    </source>
</evidence>
<evidence type="ECO:0000313" key="3">
    <source>
        <dbReference type="Proteomes" id="UP000066737"/>
    </source>
</evidence>
<protein>
    <recommendedName>
        <fullName evidence="1">DUF7964 domain-containing protein</fullName>
    </recommendedName>
</protein>
<dbReference type="Proteomes" id="UP000066737">
    <property type="component" value="Chromosome I"/>
</dbReference>
<proteinExistence type="predicted"/>
<organism evidence="2 3">
    <name type="scientific">Halobacterium hubeiense</name>
    <dbReference type="NCBI Taxonomy" id="1407499"/>
    <lineage>
        <taxon>Archaea</taxon>
        <taxon>Methanobacteriati</taxon>
        <taxon>Methanobacteriota</taxon>
        <taxon>Stenosarchaea group</taxon>
        <taxon>Halobacteria</taxon>
        <taxon>Halobacteriales</taxon>
        <taxon>Halobacteriaceae</taxon>
        <taxon>Halobacterium</taxon>
    </lineage>
</organism>
<dbReference type="GeneID" id="60510336"/>
<dbReference type="AlphaFoldDB" id="A0A0U5CWU8"/>
<dbReference type="EMBL" id="LN831302">
    <property type="protein sequence ID" value="CQH51913.1"/>
    <property type="molecule type" value="Genomic_DNA"/>
</dbReference>
<name>A0A0U5CWU8_9EURY</name>
<dbReference type="Pfam" id="PF25912">
    <property type="entry name" value="DUF7964"/>
    <property type="match status" value="1"/>
</dbReference>
<dbReference type="STRING" id="1407499.HHUB_1787"/>
<accession>A0A0U5CWU8</accession>
<dbReference type="RefSeq" id="WP_059056267.1">
    <property type="nucleotide sequence ID" value="NZ_CEML01000002.1"/>
</dbReference>